<dbReference type="PANTHER" id="PTHR37031">
    <property type="entry name" value="METALLOPHOSPHATASE BINDING DOMAIN PROTEIN"/>
    <property type="match status" value="1"/>
</dbReference>
<evidence type="ECO:0000313" key="2">
    <source>
        <dbReference type="Proteomes" id="UP001202248"/>
    </source>
</evidence>
<comment type="caution">
    <text evidence="1">The sequence shown here is derived from an EMBL/GenBank/DDBJ whole genome shotgun (WGS) entry which is preliminary data.</text>
</comment>
<sequence>DQIYADEVPTMLLRYMCSLDGVGIWSATASEKMKIKGDDNNERDLETDITAYPPTLRQRLVNKYAGFTSSAAANHLLTFEEFCATYLTYWNIRSWNRELHSAIKAIPDISKPEFNTKLSEAITKFVDSAAVDADVNLVNLIRDNENIRATDAYIFSDNTITKAQFRDNNDEKYKKWLSDIKASLFDEIINIAAFMNKLPNVSRILANVATYMIMDDHEITDDWFITKRWNNQVLSKPFGRDIIRNGIMAYSVFQDWGNSPMTTSRPPVLLSAKSEAPARKRNC</sequence>
<dbReference type="Proteomes" id="UP001202248">
    <property type="component" value="Unassembled WGS sequence"/>
</dbReference>
<evidence type="ECO:0008006" key="3">
    <source>
        <dbReference type="Google" id="ProtNLM"/>
    </source>
</evidence>
<evidence type="ECO:0000313" key="1">
    <source>
        <dbReference type="EMBL" id="MCH5600863.1"/>
    </source>
</evidence>
<dbReference type="Gene3D" id="3.60.21.70">
    <property type="entry name" value="PhoD-like phosphatase"/>
    <property type="match status" value="1"/>
</dbReference>
<accession>A0ABS9SR38</accession>
<feature type="non-terminal residue" evidence="1">
    <location>
        <position position="1"/>
    </location>
</feature>
<dbReference type="RefSeq" id="WP_240833288.1">
    <property type="nucleotide sequence ID" value="NZ_JAKWBL010000004.1"/>
</dbReference>
<dbReference type="PANTHER" id="PTHR37031:SF2">
    <property type="entry name" value="PHOD-LIKE PHOSPHATASE METALLOPHOSPHATASE DOMAIN-CONTAINING PROTEIN"/>
    <property type="match status" value="1"/>
</dbReference>
<reference evidence="1 2" key="1">
    <citation type="submission" date="2022-02" db="EMBL/GenBank/DDBJ databases">
        <authorList>
            <person name="Min J."/>
        </authorList>
    </citation>
    <scope>NUCLEOTIDE SEQUENCE [LARGE SCALE GENOMIC DNA]</scope>
    <source>
        <strain evidence="1 2">GR10-1</strain>
    </source>
</reference>
<protein>
    <recommendedName>
        <fullName evidence="3">DUF262 domain-containing protein</fullName>
    </recommendedName>
</protein>
<dbReference type="InterPro" id="IPR038607">
    <property type="entry name" value="PhoD-like_sf"/>
</dbReference>
<name>A0ABS9SR38_9BACT</name>
<proteinExistence type="predicted"/>
<organism evidence="1 2">
    <name type="scientific">Niabella ginsengisoli</name>
    <dbReference type="NCBI Taxonomy" id="522298"/>
    <lineage>
        <taxon>Bacteria</taxon>
        <taxon>Pseudomonadati</taxon>
        <taxon>Bacteroidota</taxon>
        <taxon>Chitinophagia</taxon>
        <taxon>Chitinophagales</taxon>
        <taxon>Chitinophagaceae</taxon>
        <taxon>Niabella</taxon>
    </lineage>
</organism>
<keyword evidence="2" id="KW-1185">Reference proteome</keyword>
<dbReference type="EMBL" id="JAKWBL010000004">
    <property type="protein sequence ID" value="MCH5600863.1"/>
    <property type="molecule type" value="Genomic_DNA"/>
</dbReference>
<gene>
    <name evidence="1" type="ORF">MKP09_24600</name>
</gene>